<dbReference type="SUPFAM" id="SSF56436">
    <property type="entry name" value="C-type lectin-like"/>
    <property type="match status" value="2"/>
</dbReference>
<dbReference type="Pfam" id="PF00059">
    <property type="entry name" value="Lectin_C"/>
    <property type="match status" value="2"/>
</dbReference>
<dbReference type="PROSITE" id="PS50041">
    <property type="entry name" value="C_TYPE_LECTIN_2"/>
    <property type="match status" value="1"/>
</dbReference>
<keyword evidence="1" id="KW-1015">Disulfide bond</keyword>
<dbReference type="InterPro" id="IPR050976">
    <property type="entry name" value="Snaclec"/>
</dbReference>
<evidence type="ECO:0000259" key="4">
    <source>
        <dbReference type="PROSITE" id="PS50041"/>
    </source>
</evidence>
<feature type="domain" description="C-type lectin" evidence="4">
    <location>
        <begin position="168"/>
        <end position="285"/>
    </location>
</feature>
<dbReference type="Proteomes" id="UP001432322">
    <property type="component" value="Unassembled WGS sequence"/>
</dbReference>
<protein>
    <recommendedName>
        <fullName evidence="7">C-type lectin</fullName>
    </recommendedName>
</protein>
<dbReference type="AlphaFoldDB" id="A0AAV5VWT3"/>
<dbReference type="InterPro" id="IPR000859">
    <property type="entry name" value="CUB_dom"/>
</dbReference>
<dbReference type="CDD" id="cd00037">
    <property type="entry name" value="CLECT"/>
    <property type="match status" value="2"/>
</dbReference>
<feature type="non-terminal residue" evidence="5">
    <location>
        <position position="1"/>
    </location>
</feature>
<dbReference type="InterPro" id="IPR016186">
    <property type="entry name" value="C-type_lectin-like/link_sf"/>
</dbReference>
<sequence length="407" mass="44452">STWATCSNGFELVRNGDCQQKKASNEKVYAANGPGDYKMICGQSDAQTVIIKNQEDQDYWASVAKADHPSANDKTRLVLGIECNRTNAHYVWTDGSPVNYKPEGTDDSFIHPCDSNNQNCMWFIEATTGKWAKVCNEDLLTDMYCVVPHAPNTYIPDELCGSFSNNEDNGMCYQVIANPANWAEATSTCRSLGANIVSIHSNQVNSFVRRMAVSKGLVNGLMLGARVTGKGNKYQWDDGSDWNYDNFAGGFPIDGLGDCLAMETNNHQGPWINLDCSIDLPFACVRQTQDSSEPICDGSLHAEGDIILSPGFPTDASIPCDFMLKVDPGMLVQVEILFLEANTCCDHLVLFEGPLGGAVIADLTGEQNHNGTLFTTTSQNIMRASWQPKGGKNVKGMIITFRGVAKH</sequence>
<dbReference type="InterPro" id="IPR001304">
    <property type="entry name" value="C-type_lectin-like"/>
</dbReference>
<reference evidence="5" key="1">
    <citation type="submission" date="2023-10" db="EMBL/GenBank/DDBJ databases">
        <title>Genome assembly of Pristionchus species.</title>
        <authorList>
            <person name="Yoshida K."/>
            <person name="Sommer R.J."/>
        </authorList>
    </citation>
    <scope>NUCLEOTIDE SEQUENCE</scope>
    <source>
        <strain evidence="5">RS5133</strain>
    </source>
</reference>
<evidence type="ECO:0000313" key="6">
    <source>
        <dbReference type="Proteomes" id="UP001432322"/>
    </source>
</evidence>
<dbReference type="PROSITE" id="PS00615">
    <property type="entry name" value="C_TYPE_LECTIN_1"/>
    <property type="match status" value="1"/>
</dbReference>
<evidence type="ECO:0000259" key="3">
    <source>
        <dbReference type="PROSITE" id="PS01180"/>
    </source>
</evidence>
<dbReference type="PROSITE" id="PS01180">
    <property type="entry name" value="CUB"/>
    <property type="match status" value="1"/>
</dbReference>
<keyword evidence="6" id="KW-1185">Reference proteome</keyword>
<feature type="domain" description="CUB" evidence="3">
    <location>
        <begin position="296"/>
        <end position="404"/>
    </location>
</feature>
<evidence type="ECO:0000256" key="1">
    <source>
        <dbReference type="ARBA" id="ARBA00023157"/>
    </source>
</evidence>
<dbReference type="SUPFAM" id="SSF49854">
    <property type="entry name" value="Spermadhesin, CUB domain"/>
    <property type="match status" value="1"/>
</dbReference>
<evidence type="ECO:0000256" key="2">
    <source>
        <dbReference type="PROSITE-ProRule" id="PRU00059"/>
    </source>
</evidence>
<proteinExistence type="predicted"/>
<dbReference type="SMART" id="SM00034">
    <property type="entry name" value="CLECT"/>
    <property type="match status" value="1"/>
</dbReference>
<comment type="caution">
    <text evidence="5">The sequence shown here is derived from an EMBL/GenBank/DDBJ whole genome shotgun (WGS) entry which is preliminary data.</text>
</comment>
<comment type="caution">
    <text evidence="2">Lacks conserved residue(s) required for the propagation of feature annotation.</text>
</comment>
<dbReference type="PANTHER" id="PTHR22991:SF40">
    <property type="entry name" value="PROTEIN CBG13490"/>
    <property type="match status" value="1"/>
</dbReference>
<dbReference type="PANTHER" id="PTHR22991">
    <property type="entry name" value="PROTEIN CBG13490"/>
    <property type="match status" value="1"/>
</dbReference>
<dbReference type="SMART" id="SM00042">
    <property type="entry name" value="CUB"/>
    <property type="match status" value="1"/>
</dbReference>
<name>A0AAV5VWT3_9BILA</name>
<dbReference type="Gene3D" id="2.60.120.290">
    <property type="entry name" value="Spermadhesin, CUB domain"/>
    <property type="match status" value="1"/>
</dbReference>
<gene>
    <name evidence="5" type="ORF">PFISCL1PPCAC_14257</name>
</gene>
<dbReference type="InterPro" id="IPR035914">
    <property type="entry name" value="Sperma_CUB_dom_sf"/>
</dbReference>
<dbReference type="InterPro" id="IPR016187">
    <property type="entry name" value="CTDL_fold"/>
</dbReference>
<dbReference type="EMBL" id="BTSY01000004">
    <property type="protein sequence ID" value="GMT22960.1"/>
    <property type="molecule type" value="Genomic_DNA"/>
</dbReference>
<dbReference type="InterPro" id="IPR018378">
    <property type="entry name" value="C-type_lectin_CS"/>
</dbReference>
<organism evidence="5 6">
    <name type="scientific">Pristionchus fissidentatus</name>
    <dbReference type="NCBI Taxonomy" id="1538716"/>
    <lineage>
        <taxon>Eukaryota</taxon>
        <taxon>Metazoa</taxon>
        <taxon>Ecdysozoa</taxon>
        <taxon>Nematoda</taxon>
        <taxon>Chromadorea</taxon>
        <taxon>Rhabditida</taxon>
        <taxon>Rhabditina</taxon>
        <taxon>Diplogasteromorpha</taxon>
        <taxon>Diplogasteroidea</taxon>
        <taxon>Neodiplogasteridae</taxon>
        <taxon>Pristionchus</taxon>
    </lineage>
</organism>
<dbReference type="Gene3D" id="3.10.100.10">
    <property type="entry name" value="Mannose-Binding Protein A, subunit A"/>
    <property type="match status" value="2"/>
</dbReference>
<evidence type="ECO:0008006" key="7">
    <source>
        <dbReference type="Google" id="ProtNLM"/>
    </source>
</evidence>
<evidence type="ECO:0000313" key="5">
    <source>
        <dbReference type="EMBL" id="GMT22960.1"/>
    </source>
</evidence>
<accession>A0AAV5VWT3</accession>